<sequence length="256" mass="29311">MKAIIGLFTRLQPTTFRISYSPEYKTFLQHHAASDRLHPLYILRRREMAARKKEGLWWHVTSGIDLSRSGVVRTWCRRRLRNAFTEGLKGRGFDEFGRLVNVAMLRQHKGFERLSERDGGLSLEGSVQLRITPALVTTKYAEVRKETDATIDILLEGLKADSYWSHLSDPQLQSRALSQSKAPSRPRETASQVLPNTHSQQGQLSRFVLPSHAKAPSPKIRFQPTPSTPDSQKTFARRKTRQPRGNAKPRWQGWDS</sequence>
<gene>
    <name evidence="2" type="ORF">P171DRAFT_429876</name>
</gene>
<dbReference type="Proteomes" id="UP000799764">
    <property type="component" value="Unassembled WGS sequence"/>
</dbReference>
<keyword evidence="3" id="KW-1185">Reference proteome</keyword>
<dbReference type="EMBL" id="MU001497">
    <property type="protein sequence ID" value="KAF2446928.1"/>
    <property type="molecule type" value="Genomic_DNA"/>
</dbReference>
<comment type="caution">
    <text evidence="2">The sequence shown here is derived from an EMBL/GenBank/DDBJ whole genome shotgun (WGS) entry which is preliminary data.</text>
</comment>
<organism evidence="2 3">
    <name type="scientific">Karstenula rhodostoma CBS 690.94</name>
    <dbReference type="NCBI Taxonomy" id="1392251"/>
    <lineage>
        <taxon>Eukaryota</taxon>
        <taxon>Fungi</taxon>
        <taxon>Dikarya</taxon>
        <taxon>Ascomycota</taxon>
        <taxon>Pezizomycotina</taxon>
        <taxon>Dothideomycetes</taxon>
        <taxon>Pleosporomycetidae</taxon>
        <taxon>Pleosporales</taxon>
        <taxon>Massarineae</taxon>
        <taxon>Didymosphaeriaceae</taxon>
        <taxon>Karstenula</taxon>
    </lineage>
</organism>
<evidence type="ECO:0000313" key="2">
    <source>
        <dbReference type="EMBL" id="KAF2446928.1"/>
    </source>
</evidence>
<reference evidence="2" key="1">
    <citation type="journal article" date="2020" name="Stud. Mycol.">
        <title>101 Dothideomycetes genomes: a test case for predicting lifestyles and emergence of pathogens.</title>
        <authorList>
            <person name="Haridas S."/>
            <person name="Albert R."/>
            <person name="Binder M."/>
            <person name="Bloem J."/>
            <person name="Labutti K."/>
            <person name="Salamov A."/>
            <person name="Andreopoulos B."/>
            <person name="Baker S."/>
            <person name="Barry K."/>
            <person name="Bills G."/>
            <person name="Bluhm B."/>
            <person name="Cannon C."/>
            <person name="Castanera R."/>
            <person name="Culley D."/>
            <person name="Daum C."/>
            <person name="Ezra D."/>
            <person name="Gonzalez J."/>
            <person name="Henrissat B."/>
            <person name="Kuo A."/>
            <person name="Liang C."/>
            <person name="Lipzen A."/>
            <person name="Lutzoni F."/>
            <person name="Magnuson J."/>
            <person name="Mondo S."/>
            <person name="Nolan M."/>
            <person name="Ohm R."/>
            <person name="Pangilinan J."/>
            <person name="Park H.-J."/>
            <person name="Ramirez L."/>
            <person name="Alfaro M."/>
            <person name="Sun H."/>
            <person name="Tritt A."/>
            <person name="Yoshinaga Y."/>
            <person name="Zwiers L.-H."/>
            <person name="Turgeon B."/>
            <person name="Goodwin S."/>
            <person name="Spatafora J."/>
            <person name="Crous P."/>
            <person name="Grigoriev I."/>
        </authorList>
    </citation>
    <scope>NUCLEOTIDE SEQUENCE</scope>
    <source>
        <strain evidence="2">CBS 690.94</strain>
    </source>
</reference>
<name>A0A9P4PPL4_9PLEO</name>
<dbReference type="AlphaFoldDB" id="A0A9P4PPL4"/>
<feature type="region of interest" description="Disordered" evidence="1">
    <location>
        <begin position="174"/>
        <end position="256"/>
    </location>
</feature>
<feature type="compositionally biased region" description="Polar residues" evidence="1">
    <location>
        <begin position="189"/>
        <end position="204"/>
    </location>
</feature>
<dbReference type="OrthoDB" id="5238363at2759"/>
<evidence type="ECO:0000256" key="1">
    <source>
        <dbReference type="SAM" id="MobiDB-lite"/>
    </source>
</evidence>
<proteinExistence type="predicted"/>
<protein>
    <submittedName>
        <fullName evidence="2">Uncharacterized protein</fullName>
    </submittedName>
</protein>
<accession>A0A9P4PPL4</accession>
<feature type="compositionally biased region" description="Polar residues" evidence="1">
    <location>
        <begin position="224"/>
        <end position="234"/>
    </location>
</feature>
<evidence type="ECO:0000313" key="3">
    <source>
        <dbReference type="Proteomes" id="UP000799764"/>
    </source>
</evidence>